<name>A0A7S3KYS7_9STRA</name>
<dbReference type="Pfam" id="PF25175">
    <property type="entry name" value="Beta-prop_WDR5"/>
    <property type="match status" value="1"/>
</dbReference>
<feature type="repeat" description="WD" evidence="3">
    <location>
        <begin position="211"/>
        <end position="252"/>
    </location>
</feature>
<dbReference type="InterPro" id="IPR036322">
    <property type="entry name" value="WD40_repeat_dom_sf"/>
</dbReference>
<evidence type="ECO:0000256" key="2">
    <source>
        <dbReference type="ARBA" id="ARBA00022737"/>
    </source>
</evidence>
<dbReference type="PROSITE" id="PS50294">
    <property type="entry name" value="WD_REPEATS_REGION"/>
    <property type="match status" value="4"/>
</dbReference>
<protein>
    <recommendedName>
        <fullName evidence="5">WDR5-like beta-propeller domain-containing protein</fullName>
    </recommendedName>
</protein>
<dbReference type="PRINTS" id="PR00320">
    <property type="entry name" value="GPROTEINBRPT"/>
</dbReference>
<dbReference type="PANTHER" id="PTHR22847">
    <property type="entry name" value="WD40 REPEAT PROTEIN"/>
    <property type="match status" value="1"/>
</dbReference>
<dbReference type="InterPro" id="IPR019775">
    <property type="entry name" value="WD40_repeat_CS"/>
</dbReference>
<feature type="repeat" description="WD" evidence="3">
    <location>
        <begin position="171"/>
        <end position="210"/>
    </location>
</feature>
<evidence type="ECO:0000259" key="5">
    <source>
        <dbReference type="Pfam" id="PF25175"/>
    </source>
</evidence>
<organism evidence="6">
    <name type="scientific">Amphora coffeiformis</name>
    <dbReference type="NCBI Taxonomy" id="265554"/>
    <lineage>
        <taxon>Eukaryota</taxon>
        <taxon>Sar</taxon>
        <taxon>Stramenopiles</taxon>
        <taxon>Ochrophyta</taxon>
        <taxon>Bacillariophyta</taxon>
        <taxon>Bacillariophyceae</taxon>
        <taxon>Bacillariophycidae</taxon>
        <taxon>Thalassiophysales</taxon>
        <taxon>Catenulaceae</taxon>
        <taxon>Amphora</taxon>
    </lineage>
</organism>
<feature type="compositionally biased region" description="Acidic residues" evidence="4">
    <location>
        <begin position="23"/>
        <end position="34"/>
    </location>
</feature>
<dbReference type="CDD" id="cd00200">
    <property type="entry name" value="WD40"/>
    <property type="match status" value="1"/>
</dbReference>
<dbReference type="InterPro" id="IPR015943">
    <property type="entry name" value="WD40/YVTN_repeat-like_dom_sf"/>
</dbReference>
<feature type="repeat" description="WD" evidence="3">
    <location>
        <begin position="55"/>
        <end position="94"/>
    </location>
</feature>
<dbReference type="InterPro" id="IPR020472">
    <property type="entry name" value="WD40_PAC1"/>
</dbReference>
<dbReference type="AlphaFoldDB" id="A0A7S3KYS7"/>
<proteinExistence type="predicted"/>
<feature type="region of interest" description="Disordered" evidence="4">
    <location>
        <begin position="1"/>
        <end position="48"/>
    </location>
</feature>
<dbReference type="InterPro" id="IPR059122">
    <property type="entry name" value="Beta-prop_WDR5-like"/>
</dbReference>
<evidence type="ECO:0000313" key="6">
    <source>
        <dbReference type="EMBL" id="CAE0405275.1"/>
    </source>
</evidence>
<evidence type="ECO:0000256" key="4">
    <source>
        <dbReference type="SAM" id="MobiDB-lite"/>
    </source>
</evidence>
<evidence type="ECO:0000256" key="3">
    <source>
        <dbReference type="PROSITE-ProRule" id="PRU00221"/>
    </source>
</evidence>
<dbReference type="Gene3D" id="2.130.10.10">
    <property type="entry name" value="YVTN repeat-like/Quinoprotein amine dehydrogenase"/>
    <property type="match status" value="1"/>
</dbReference>
<gene>
    <name evidence="6" type="ORF">ACOF00016_LOCUS3308</name>
</gene>
<sequence length="397" mass="43278">MEETATTLKAPPPKRAKTNNTKDDDDDDDEDAMSVDDNNNNNDSSKPMYRLLPGFGEHKRAVSSVKFAPTRLTKRSALCASSAADGVIKLWDLQDCCFQQADDTVDAAVSPNGKTTVAQETSMEPKLSCTGHSRGINEICWNPVSPLLASASDDKTVRLWDAVTGDTLVEYRGHDNFVFCVDQHEHMVVSGSFDETVKIWDIRSGDCVSTLPAHSDPVTSVSFSRDGTVVCSASHDGLIRLWDVPTGECLKTIYAAGNPPVCMAKFSPNSKYILAGTLMDATLRLWPVHRTGSNQCARSYANETHHTNSKYSIAADFTHDGNIVTGSETGDLVLYDLQSTETLQVLKKHEDAVLAVSAHDRYPLLASGSMTADRRVYFWAPPGYELPQEATTTSSSS</sequence>
<dbReference type="SUPFAM" id="SSF50978">
    <property type="entry name" value="WD40 repeat-like"/>
    <property type="match status" value="1"/>
</dbReference>
<evidence type="ECO:0000256" key="1">
    <source>
        <dbReference type="ARBA" id="ARBA00022574"/>
    </source>
</evidence>
<dbReference type="GO" id="GO:0042393">
    <property type="term" value="F:histone binding"/>
    <property type="evidence" value="ECO:0007669"/>
    <property type="project" value="TreeGrafter"/>
</dbReference>
<dbReference type="Pfam" id="PF00400">
    <property type="entry name" value="WD40"/>
    <property type="match status" value="1"/>
</dbReference>
<keyword evidence="1 3" id="KW-0853">WD repeat</keyword>
<feature type="domain" description="WDR5-like beta-propeller" evidence="5">
    <location>
        <begin position="110"/>
        <end position="379"/>
    </location>
</feature>
<feature type="repeat" description="WD" evidence="3">
    <location>
        <begin position="129"/>
        <end position="170"/>
    </location>
</feature>
<dbReference type="GO" id="GO:0048188">
    <property type="term" value="C:Set1C/COMPASS complex"/>
    <property type="evidence" value="ECO:0007669"/>
    <property type="project" value="TreeGrafter"/>
</dbReference>
<keyword evidence="2" id="KW-0677">Repeat</keyword>
<dbReference type="PANTHER" id="PTHR22847:SF637">
    <property type="entry name" value="WD REPEAT DOMAIN 5B"/>
    <property type="match status" value="1"/>
</dbReference>
<dbReference type="PROSITE" id="PS00678">
    <property type="entry name" value="WD_REPEATS_1"/>
    <property type="match status" value="3"/>
</dbReference>
<dbReference type="InterPro" id="IPR001680">
    <property type="entry name" value="WD40_rpt"/>
</dbReference>
<accession>A0A7S3KYS7</accession>
<dbReference type="EMBL" id="HBIM01003843">
    <property type="protein sequence ID" value="CAE0405275.1"/>
    <property type="molecule type" value="Transcribed_RNA"/>
</dbReference>
<dbReference type="PROSITE" id="PS50082">
    <property type="entry name" value="WD_REPEATS_2"/>
    <property type="match status" value="4"/>
</dbReference>
<dbReference type="SMART" id="SM00320">
    <property type="entry name" value="WD40"/>
    <property type="match status" value="7"/>
</dbReference>
<reference evidence="6" key="1">
    <citation type="submission" date="2021-01" db="EMBL/GenBank/DDBJ databases">
        <authorList>
            <person name="Corre E."/>
            <person name="Pelletier E."/>
            <person name="Niang G."/>
            <person name="Scheremetjew M."/>
            <person name="Finn R."/>
            <person name="Kale V."/>
            <person name="Holt S."/>
            <person name="Cochrane G."/>
            <person name="Meng A."/>
            <person name="Brown T."/>
            <person name="Cohen L."/>
        </authorList>
    </citation>
    <scope>NUCLEOTIDE SEQUENCE</scope>
    <source>
        <strain evidence="6">CCMP127</strain>
    </source>
</reference>